<feature type="transmembrane region" description="Helical" evidence="1">
    <location>
        <begin position="195"/>
        <end position="215"/>
    </location>
</feature>
<evidence type="ECO:0000313" key="2">
    <source>
        <dbReference type="EMBL" id="TFU34454.1"/>
    </source>
</evidence>
<feature type="transmembrane region" description="Helical" evidence="1">
    <location>
        <begin position="269"/>
        <end position="287"/>
    </location>
</feature>
<dbReference type="RefSeq" id="WP_135112648.1">
    <property type="nucleotide sequence ID" value="NZ_JADGLL010000002.1"/>
</dbReference>
<proteinExistence type="predicted"/>
<organism evidence="2 3">
    <name type="scientific">Microbacterium paludicola</name>
    <dbReference type="NCBI Taxonomy" id="300019"/>
    <lineage>
        <taxon>Bacteria</taxon>
        <taxon>Bacillati</taxon>
        <taxon>Actinomycetota</taxon>
        <taxon>Actinomycetes</taxon>
        <taxon>Micrococcales</taxon>
        <taxon>Microbacteriaceae</taxon>
        <taxon>Microbacterium</taxon>
    </lineage>
</organism>
<feature type="transmembrane region" description="Helical" evidence="1">
    <location>
        <begin position="221"/>
        <end position="238"/>
    </location>
</feature>
<sequence>MRTLLGRAWDPAAAVVVVLVAVFTVVGYSYRESESAELIASSASAAAGAVIVGAGLAILVYLPLLGVFRLLDRRWADDGLEPTGIIPMREAMRRWLLPSAGTILVGWLAWLLVHFPGNVDSDTITQKLQWLGLQNQTDHHPWFDTMVFGLFWNLGDALGDDRWGLFIYLLLQEAATAGGVALVLVYLSRLGMPSVARWALTVAVAVLPAFVMAPSVMSKDAFAAVFWLPFLVLFAESLRTRGAVLARPRVALAAIAVTTLLILSKRTSLYLVLICAVVLVVVVSRALRVRIGLTVAGVLALTGLAWPMLLVSAWGITPGTSTDMMTVPVQQTARIAAEHGDEIPEEERAAIDAVLRWDGLAEAYVPTRSDSVKGRWNLESTTGQKLEYFRVWAAQVIRYPATAASATIANTYEYFAPVTRLSMQNTLSLDQYIDFWTSRSLETTSRAEVEAIADALYEPAALDGARSTMNDLTIAFNEGNLLSSKALYASLIPLAALAYAIRRRSWLHVLMLVPLFVTLAFLVASPIALSRYIIPMIHGAVFVVGITLTPMRWERRSGSGSRASVSEAA</sequence>
<feature type="transmembrane region" description="Helical" evidence="1">
    <location>
        <begin position="95"/>
        <end position="113"/>
    </location>
</feature>
<comment type="caution">
    <text evidence="2">The sequence shown here is derived from an EMBL/GenBank/DDBJ whole genome shotgun (WGS) entry which is preliminary data.</text>
</comment>
<gene>
    <name evidence="2" type="ORF">E4U02_02100</name>
</gene>
<keyword evidence="1" id="KW-0812">Transmembrane</keyword>
<dbReference type="AlphaFoldDB" id="A0A4Y9FZM8"/>
<dbReference type="OrthoDB" id="3223943at2"/>
<dbReference type="Proteomes" id="UP000298358">
    <property type="component" value="Unassembled WGS sequence"/>
</dbReference>
<accession>A0A4Y9FZM8</accession>
<reference evidence="2 3" key="1">
    <citation type="submission" date="2019-03" db="EMBL/GenBank/DDBJ databases">
        <title>Diversity of the mouse oral microbiome.</title>
        <authorList>
            <person name="Joseph S."/>
            <person name="Aduse-Opoku J."/>
            <person name="Curtis M."/>
            <person name="Wade W."/>
            <person name="Hashim A."/>
        </authorList>
    </citation>
    <scope>NUCLEOTIDE SEQUENCE [LARGE SCALE GENOMIC DNA]</scope>
    <source>
        <strain evidence="2 3">P1012</strain>
    </source>
</reference>
<protein>
    <recommendedName>
        <fullName evidence="4">Glycosyltransferase RgtA/B/C/D-like domain-containing protein</fullName>
    </recommendedName>
</protein>
<dbReference type="Pfam" id="PF19484">
    <property type="entry name" value="DUF6020"/>
    <property type="match status" value="1"/>
</dbReference>
<evidence type="ECO:0008006" key="4">
    <source>
        <dbReference type="Google" id="ProtNLM"/>
    </source>
</evidence>
<feature type="transmembrane region" description="Helical" evidence="1">
    <location>
        <begin position="509"/>
        <end position="527"/>
    </location>
</feature>
<evidence type="ECO:0000313" key="3">
    <source>
        <dbReference type="Proteomes" id="UP000298358"/>
    </source>
</evidence>
<evidence type="ECO:0000256" key="1">
    <source>
        <dbReference type="SAM" id="Phobius"/>
    </source>
</evidence>
<feature type="transmembrane region" description="Helical" evidence="1">
    <location>
        <begin position="12"/>
        <end position="30"/>
    </location>
</feature>
<feature type="transmembrane region" description="Helical" evidence="1">
    <location>
        <begin position="245"/>
        <end position="263"/>
    </location>
</feature>
<name>A0A4Y9FZM8_9MICO</name>
<feature type="transmembrane region" description="Helical" evidence="1">
    <location>
        <begin position="42"/>
        <end position="64"/>
    </location>
</feature>
<dbReference type="EMBL" id="SPQB01000002">
    <property type="protein sequence ID" value="TFU34454.1"/>
    <property type="molecule type" value="Genomic_DNA"/>
</dbReference>
<keyword evidence="3" id="KW-1185">Reference proteome</keyword>
<feature type="transmembrane region" description="Helical" evidence="1">
    <location>
        <begin position="486"/>
        <end position="502"/>
    </location>
</feature>
<keyword evidence="1" id="KW-1133">Transmembrane helix</keyword>
<feature type="transmembrane region" description="Helical" evidence="1">
    <location>
        <begin position="533"/>
        <end position="553"/>
    </location>
</feature>
<dbReference type="InterPro" id="IPR046062">
    <property type="entry name" value="DUF6020"/>
</dbReference>
<feature type="transmembrane region" description="Helical" evidence="1">
    <location>
        <begin position="165"/>
        <end position="188"/>
    </location>
</feature>
<feature type="transmembrane region" description="Helical" evidence="1">
    <location>
        <begin position="294"/>
        <end position="316"/>
    </location>
</feature>
<keyword evidence="1" id="KW-0472">Membrane</keyword>